<feature type="compositionally biased region" description="Polar residues" evidence="1">
    <location>
        <begin position="194"/>
        <end position="214"/>
    </location>
</feature>
<feature type="region of interest" description="Disordered" evidence="1">
    <location>
        <begin position="1"/>
        <end position="126"/>
    </location>
</feature>
<protein>
    <submittedName>
        <fullName evidence="5">LINE-1 retrotransposable element ORF2 protein</fullName>
    </submittedName>
</protein>
<organism evidence="3">
    <name type="scientific">Cladocopium goreaui</name>
    <dbReference type="NCBI Taxonomy" id="2562237"/>
    <lineage>
        <taxon>Eukaryota</taxon>
        <taxon>Sar</taxon>
        <taxon>Alveolata</taxon>
        <taxon>Dinophyceae</taxon>
        <taxon>Suessiales</taxon>
        <taxon>Symbiodiniaceae</taxon>
        <taxon>Cladocopium</taxon>
    </lineage>
</organism>
<evidence type="ECO:0000313" key="4">
    <source>
        <dbReference type="EMBL" id="CAL1161610.1"/>
    </source>
</evidence>
<dbReference type="SUPFAM" id="SSF53098">
    <property type="entry name" value="Ribonuclease H-like"/>
    <property type="match status" value="1"/>
</dbReference>
<reference evidence="3" key="1">
    <citation type="submission" date="2022-10" db="EMBL/GenBank/DDBJ databases">
        <authorList>
            <person name="Chen Y."/>
            <person name="Dougan E. K."/>
            <person name="Chan C."/>
            <person name="Rhodes N."/>
            <person name="Thang M."/>
        </authorList>
    </citation>
    <scope>NUCLEOTIDE SEQUENCE</scope>
</reference>
<accession>A0A9P1DEL6</accession>
<feature type="region of interest" description="Disordered" evidence="1">
    <location>
        <begin position="357"/>
        <end position="392"/>
    </location>
</feature>
<evidence type="ECO:0000313" key="6">
    <source>
        <dbReference type="Proteomes" id="UP001152797"/>
    </source>
</evidence>
<feature type="compositionally biased region" description="Basic and acidic residues" evidence="1">
    <location>
        <begin position="167"/>
        <end position="176"/>
    </location>
</feature>
<dbReference type="GO" id="GO:0003676">
    <property type="term" value="F:nucleic acid binding"/>
    <property type="evidence" value="ECO:0007669"/>
    <property type="project" value="InterPro"/>
</dbReference>
<dbReference type="EMBL" id="CAMXCT020004224">
    <property type="protein sequence ID" value="CAL1161610.1"/>
    <property type="molecule type" value="Genomic_DNA"/>
</dbReference>
<dbReference type="InterPro" id="IPR012337">
    <property type="entry name" value="RNaseH-like_sf"/>
</dbReference>
<dbReference type="Proteomes" id="UP001152797">
    <property type="component" value="Unassembled WGS sequence"/>
</dbReference>
<gene>
    <name evidence="3" type="ORF">C1SCF055_LOCUS33695</name>
</gene>
<proteinExistence type="predicted"/>
<feature type="region of interest" description="Disordered" evidence="1">
    <location>
        <begin position="475"/>
        <end position="513"/>
    </location>
</feature>
<sequence>MKLFHQEIESLDRPWIFQLPDDIQADPAEPPSVDSHGDAQNSTGDASEPDSVQPLVAKGDFQHPTNNAQPSDAPVTPVAKPLPRPGCGGLDAGAVQENQTDQSKIGPRVSQSCMDTTREGHSDGLPQHATVSCFEITEVSDGMMNPPTRAKSLPRLGCGDPSQPGEKSPKISDQNKLKQGIETAPTEHFAEPVNSVTASVKKQTISSTAAQQHPSKPAVHQAPGTTGSSHEAYLDKSLPRLGCGDHSQLESRQETQHGHMLGHQAAKHPSKAAAPIVDQDQSQVSPTNRARQHDNSTRAILTGTGSLQFPHPTRAMSLPRLGCGDPSQKCQDGTKRSDDHNGDHGSVLEEAVCEQDPYPDPAALADQQDSPSSGHAEDDTDAGSQKDHPRPQQVTTVEDFYDDPEFDSQVLQALETAAVPTTGEQFQAGAVPGVSKEAMPTSPGNVKENLARVNHEPMPEATIPGSALVEQIGEATSKTATGSRAGKSGTAASHHESDTDDNSPISQVHGKPLPRLGCGGFPVVLHDTNSEIGCATRSNPPAQQSEHPKYDSIMIQVVTPAELPFSISTDPNMTVADLVQASVNSEQAHKCTVSTAMGRSVDQSDQLQKDQMYVLDLCQVVTQSEKEVNPPILQGITRGQALWQQLGWVARDEMEYYLYMLECYSPGTTYGILDLPESIDNPAVFTDFILKAIREAGTDQDTNVRTCAIRHRHHWFPVVVAVKGPDIHIHTAPMQQEFVSSMLEAGLGRQALHVMTKPMPKAFPADCGFQTVGWLLSVLLDEDTSVPFTANQALQWRKLFHKDLISTGAVDKILMTPLPLAGMQSQRDQLQALVTAHGVAPARDKECAEQLTQALGCKGVAIVNIAEVLPYFSLSEPLSPHGAALLILEHEDGRLPAQHKVLKVPVQCRDTQDPMVIKVAMVQLGQQEVSRNMPAQAIAVPEVPNQVVRVVVYQDQFAGQWQEFVKSPVKCLLQMDPFRNVQQADIIDVWDRQFMSTRMSKTAPEEAAMFSVNLRINEQICDELFQANGTQGIYLVKQADVSMTNQAEDRVSALEAKVEQLGQVVAANQHEMAAQHQQVQSQLCSLDQKVDAQQGVFQTTLEAKLEQQMQRIEQLFSKRQRSLGVILTNLTEDSKICNFGQMQGEAMRMCNAFHRVLTNFEKMLNQQRTQQAKTRWDRHLNTAEDTWEPLVQFAELALPKPPPMVYAPITIEDWTKALKSKSRKAAIGRQALDIWYHIMIKALFVTVSMFRLSYANPDLAAYCLTELHLPKQVVVARLASWGVVLGDPDQDHFHPISSGIVKGWSQTALRGEITAAISAAKFALKVQKPLRLWCDNDTVVKNVRKFQTRKVVIKPNQTNADLWQELQRMVDMMGHDLQVCKVNSHQDHDTAADEAELWLFRGNDAADHLAQTAVYNYPEIFDMWQQLQRDIEAIHIMRNQVHNTLEAVAREAVRHGAPRETQDRQHPSRVHISELVEVDFSFLIGSTLSPKYSCTEGIRLAEWLITLCMPDEPAVKRSSNVLDDVCATTLEQNKQSPIGTNFTPFGTPFADGRIT</sequence>
<evidence type="ECO:0000259" key="2">
    <source>
        <dbReference type="PROSITE" id="PS50879"/>
    </source>
</evidence>
<dbReference type="EMBL" id="CAMXCT030004224">
    <property type="protein sequence ID" value="CAL4795547.1"/>
    <property type="molecule type" value="Genomic_DNA"/>
</dbReference>
<keyword evidence="6" id="KW-1185">Reference proteome</keyword>
<name>A0A9P1DEL6_9DINO</name>
<feature type="compositionally biased region" description="Basic and acidic residues" evidence="1">
    <location>
        <begin position="1"/>
        <end position="12"/>
    </location>
</feature>
<dbReference type="PROSITE" id="PS50879">
    <property type="entry name" value="RNASE_H_1"/>
    <property type="match status" value="1"/>
</dbReference>
<feature type="domain" description="RNase H type-1" evidence="2">
    <location>
        <begin position="1269"/>
        <end position="1415"/>
    </location>
</feature>
<dbReference type="Gene3D" id="3.30.420.10">
    <property type="entry name" value="Ribonuclease H-like superfamily/Ribonuclease H"/>
    <property type="match status" value="1"/>
</dbReference>
<feature type="compositionally biased region" description="Basic and acidic residues" evidence="1">
    <location>
        <begin position="247"/>
        <end position="257"/>
    </location>
</feature>
<evidence type="ECO:0000256" key="1">
    <source>
        <dbReference type="SAM" id="MobiDB-lite"/>
    </source>
</evidence>
<feature type="compositionally biased region" description="Polar residues" evidence="1">
    <location>
        <begin position="297"/>
        <end position="307"/>
    </location>
</feature>
<dbReference type="InterPro" id="IPR036397">
    <property type="entry name" value="RNaseH_sf"/>
</dbReference>
<comment type="caution">
    <text evidence="3">The sequence shown here is derived from an EMBL/GenBank/DDBJ whole genome shotgun (WGS) entry which is preliminary data.</text>
</comment>
<dbReference type="InterPro" id="IPR002156">
    <property type="entry name" value="RNaseH_domain"/>
</dbReference>
<feature type="compositionally biased region" description="Basic and acidic residues" evidence="1">
    <location>
        <begin position="332"/>
        <end position="345"/>
    </location>
</feature>
<feature type="compositionally biased region" description="Polar residues" evidence="1">
    <location>
        <begin position="96"/>
        <end position="115"/>
    </location>
</feature>
<feature type="region of interest" description="Disordered" evidence="1">
    <location>
        <begin position="141"/>
        <end position="345"/>
    </location>
</feature>
<evidence type="ECO:0000313" key="3">
    <source>
        <dbReference type="EMBL" id="CAI4008235.1"/>
    </source>
</evidence>
<evidence type="ECO:0000313" key="5">
    <source>
        <dbReference type="EMBL" id="CAL4795547.1"/>
    </source>
</evidence>
<dbReference type="GO" id="GO:0004523">
    <property type="term" value="F:RNA-DNA hybrid ribonuclease activity"/>
    <property type="evidence" value="ECO:0007669"/>
    <property type="project" value="InterPro"/>
</dbReference>
<dbReference type="EMBL" id="CAMXCT010004224">
    <property type="protein sequence ID" value="CAI4008235.1"/>
    <property type="molecule type" value="Genomic_DNA"/>
</dbReference>
<reference evidence="4" key="2">
    <citation type="submission" date="2024-04" db="EMBL/GenBank/DDBJ databases">
        <authorList>
            <person name="Chen Y."/>
            <person name="Shah S."/>
            <person name="Dougan E. K."/>
            <person name="Thang M."/>
            <person name="Chan C."/>
        </authorList>
    </citation>
    <scope>NUCLEOTIDE SEQUENCE [LARGE SCALE GENOMIC DNA]</scope>
</reference>
<feature type="compositionally biased region" description="Polar residues" evidence="1">
    <location>
        <begin position="279"/>
        <end position="289"/>
    </location>
</feature>